<evidence type="ECO:0000313" key="7">
    <source>
        <dbReference type="EMBL" id="MCU6724745.1"/>
    </source>
</evidence>
<evidence type="ECO:0000256" key="2">
    <source>
        <dbReference type="ARBA" id="ARBA00022692"/>
    </source>
</evidence>
<feature type="transmembrane region" description="Helical" evidence="6">
    <location>
        <begin position="164"/>
        <end position="184"/>
    </location>
</feature>
<feature type="transmembrane region" description="Helical" evidence="6">
    <location>
        <begin position="29"/>
        <end position="48"/>
    </location>
</feature>
<reference evidence="7 8" key="1">
    <citation type="journal article" date="2021" name="ISME Commun">
        <title>Automated analysis of genomic sequences facilitates high-throughput and comprehensive description of bacteria.</title>
        <authorList>
            <person name="Hitch T.C.A."/>
        </authorList>
    </citation>
    <scope>NUCLEOTIDE SEQUENCE [LARGE SCALE GENOMIC DNA]</scope>
    <source>
        <strain evidence="7 8">Sanger_29</strain>
    </source>
</reference>
<protein>
    <submittedName>
        <fullName evidence="7">CvpA family protein</fullName>
    </submittedName>
</protein>
<dbReference type="PANTHER" id="PTHR37306:SF1">
    <property type="entry name" value="COLICIN V PRODUCTION PROTEIN"/>
    <property type="match status" value="1"/>
</dbReference>
<dbReference type="InterPro" id="IPR003825">
    <property type="entry name" value="Colicin-V_CvpA"/>
</dbReference>
<keyword evidence="5" id="KW-0175">Coiled coil</keyword>
<keyword evidence="8" id="KW-1185">Reference proteome</keyword>
<sequence length="266" mass="30217">MNILTGIVLLIFLLFMIRGYRRGLIKSLASVISLAASVVLVSFVTPYVSQFLQEQTPVYTYVMEKCQESFTVSLDEKTEKLAETEEKTEEEEISLKSIQSDNDRSVAEKIMGESDRQMQKKAIDELPIPDMLKKLLINNNTEKTYQKLAVNSFNDYVPKFMANLIMNIIAFVLTWVIVASFIWLAVMTLDVIANLPVIHGINQILGLLLGFMQALAIVWITFLVITIFSSTAIGKLLMEMIEQSVILDKLYDLNVFLNFLQKTIKI</sequence>
<evidence type="ECO:0000256" key="5">
    <source>
        <dbReference type="SAM" id="Coils"/>
    </source>
</evidence>
<dbReference type="EMBL" id="JAOQKE010000003">
    <property type="protein sequence ID" value="MCU6724745.1"/>
    <property type="molecule type" value="Genomic_DNA"/>
</dbReference>
<gene>
    <name evidence="7" type="ORF">OCV47_05130</name>
</gene>
<comment type="caution">
    <text evidence="7">The sequence shown here is derived from an EMBL/GenBank/DDBJ whole genome shotgun (WGS) entry which is preliminary data.</text>
</comment>
<evidence type="ECO:0000256" key="3">
    <source>
        <dbReference type="ARBA" id="ARBA00022989"/>
    </source>
</evidence>
<name>A0ABT2SKD6_9FIRM</name>
<organism evidence="7 8">
    <name type="scientific">Muricoprocola aceti</name>
    <dbReference type="NCBI Taxonomy" id="2981772"/>
    <lineage>
        <taxon>Bacteria</taxon>
        <taxon>Bacillati</taxon>
        <taxon>Bacillota</taxon>
        <taxon>Clostridia</taxon>
        <taxon>Lachnospirales</taxon>
        <taxon>Lachnospiraceae</taxon>
        <taxon>Muricoprocola</taxon>
    </lineage>
</organism>
<comment type="subcellular location">
    <subcellularLocation>
        <location evidence="1">Membrane</location>
        <topology evidence="1">Multi-pass membrane protein</topology>
    </subcellularLocation>
</comment>
<evidence type="ECO:0000256" key="4">
    <source>
        <dbReference type="ARBA" id="ARBA00023136"/>
    </source>
</evidence>
<keyword evidence="2 6" id="KW-0812">Transmembrane</keyword>
<dbReference type="Proteomes" id="UP001652338">
    <property type="component" value="Unassembled WGS sequence"/>
</dbReference>
<proteinExistence type="predicted"/>
<dbReference type="PANTHER" id="PTHR37306">
    <property type="entry name" value="COLICIN V PRODUCTION PROTEIN"/>
    <property type="match status" value="1"/>
</dbReference>
<dbReference type="RefSeq" id="WP_262654174.1">
    <property type="nucleotide sequence ID" value="NZ_JAOQKE010000003.1"/>
</dbReference>
<keyword evidence="4 6" id="KW-0472">Membrane</keyword>
<dbReference type="Pfam" id="PF02674">
    <property type="entry name" value="Colicin_V"/>
    <property type="match status" value="2"/>
</dbReference>
<evidence type="ECO:0000256" key="6">
    <source>
        <dbReference type="SAM" id="Phobius"/>
    </source>
</evidence>
<keyword evidence="3 6" id="KW-1133">Transmembrane helix</keyword>
<accession>A0ABT2SKD6</accession>
<evidence type="ECO:0000256" key="1">
    <source>
        <dbReference type="ARBA" id="ARBA00004141"/>
    </source>
</evidence>
<evidence type="ECO:0000313" key="8">
    <source>
        <dbReference type="Proteomes" id="UP001652338"/>
    </source>
</evidence>
<feature type="coiled-coil region" evidence="5">
    <location>
        <begin position="74"/>
        <end position="101"/>
    </location>
</feature>
<feature type="transmembrane region" description="Helical" evidence="6">
    <location>
        <begin position="204"/>
        <end position="228"/>
    </location>
</feature>